<dbReference type="SUPFAM" id="SSF102114">
    <property type="entry name" value="Radical SAM enzymes"/>
    <property type="match status" value="1"/>
</dbReference>
<feature type="domain" description="Radical SAM core" evidence="6">
    <location>
        <begin position="162"/>
        <end position="387"/>
    </location>
</feature>
<evidence type="ECO:0000259" key="6">
    <source>
        <dbReference type="PROSITE" id="PS51918"/>
    </source>
</evidence>
<keyword evidence="3" id="KW-0479">Metal-binding</keyword>
<dbReference type="GO" id="GO:0003824">
    <property type="term" value="F:catalytic activity"/>
    <property type="evidence" value="ECO:0007669"/>
    <property type="project" value="InterPro"/>
</dbReference>
<dbReference type="Pfam" id="PF04055">
    <property type="entry name" value="Radical_SAM"/>
    <property type="match status" value="1"/>
</dbReference>
<dbReference type="GO" id="GO:0051536">
    <property type="term" value="F:iron-sulfur cluster binding"/>
    <property type="evidence" value="ECO:0007669"/>
    <property type="project" value="UniProtKB-KW"/>
</dbReference>
<dbReference type="SFLD" id="SFLDG01123">
    <property type="entry name" value="methyltransferase_(Class_B)"/>
    <property type="match status" value="1"/>
</dbReference>
<dbReference type="Gene3D" id="3.40.50.280">
    <property type="entry name" value="Cobalamin-binding domain"/>
    <property type="match status" value="1"/>
</dbReference>
<comment type="caution">
    <text evidence="7">The sequence shown here is derived from an EMBL/GenBank/DDBJ whole genome shotgun (WGS) entry which is preliminary data.</text>
</comment>
<dbReference type="CDD" id="cd02068">
    <property type="entry name" value="radical_SAM_B12_BD"/>
    <property type="match status" value="1"/>
</dbReference>
<evidence type="ECO:0000256" key="4">
    <source>
        <dbReference type="ARBA" id="ARBA00023004"/>
    </source>
</evidence>
<dbReference type="GO" id="GO:0046872">
    <property type="term" value="F:metal ion binding"/>
    <property type="evidence" value="ECO:0007669"/>
    <property type="project" value="UniProtKB-KW"/>
</dbReference>
<dbReference type="SFLD" id="SFLDS00029">
    <property type="entry name" value="Radical_SAM"/>
    <property type="match status" value="1"/>
</dbReference>
<dbReference type="PANTHER" id="PTHR43409">
    <property type="entry name" value="ANAEROBIC MAGNESIUM-PROTOPORPHYRIN IX MONOMETHYL ESTER CYCLASE-RELATED"/>
    <property type="match status" value="1"/>
</dbReference>
<dbReference type="InterPro" id="IPR006638">
    <property type="entry name" value="Elp3/MiaA/NifB-like_rSAM"/>
</dbReference>
<evidence type="ECO:0000256" key="2">
    <source>
        <dbReference type="ARBA" id="ARBA00022691"/>
    </source>
</evidence>
<dbReference type="SFLD" id="SFLDF00303">
    <property type="entry name" value="hopanoid_C2-methyltransferase"/>
    <property type="match status" value="1"/>
</dbReference>
<evidence type="ECO:0000256" key="5">
    <source>
        <dbReference type="ARBA" id="ARBA00023014"/>
    </source>
</evidence>
<dbReference type="Pfam" id="PF02310">
    <property type="entry name" value="B12-binding"/>
    <property type="match status" value="1"/>
</dbReference>
<dbReference type="InterPro" id="IPR006158">
    <property type="entry name" value="Cobalamin-bd"/>
</dbReference>
<organism evidence="7">
    <name type="scientific">Desulfobacca acetoxidans</name>
    <dbReference type="NCBI Taxonomy" id="60893"/>
    <lineage>
        <taxon>Bacteria</taxon>
        <taxon>Pseudomonadati</taxon>
        <taxon>Thermodesulfobacteriota</taxon>
        <taxon>Desulfobaccia</taxon>
        <taxon>Desulfobaccales</taxon>
        <taxon>Desulfobaccaceae</taxon>
        <taxon>Desulfobacca</taxon>
    </lineage>
</organism>
<dbReference type="Pfam" id="PF13282">
    <property type="entry name" value="DUF4070"/>
    <property type="match status" value="1"/>
</dbReference>
<dbReference type="SFLD" id="SFLDG01082">
    <property type="entry name" value="B12-binding_domain_containing"/>
    <property type="match status" value="1"/>
</dbReference>
<dbReference type="InterPro" id="IPR051198">
    <property type="entry name" value="BchE-like"/>
</dbReference>
<dbReference type="GO" id="GO:0005829">
    <property type="term" value="C:cytosol"/>
    <property type="evidence" value="ECO:0007669"/>
    <property type="project" value="TreeGrafter"/>
</dbReference>
<dbReference type="EMBL" id="DTMF01000042">
    <property type="protein sequence ID" value="HGF33069.1"/>
    <property type="molecule type" value="Genomic_DNA"/>
</dbReference>
<dbReference type="Gene3D" id="3.80.30.20">
    <property type="entry name" value="tm_1862 like domain"/>
    <property type="match status" value="1"/>
</dbReference>
<evidence type="ECO:0000256" key="3">
    <source>
        <dbReference type="ARBA" id="ARBA00022723"/>
    </source>
</evidence>
<dbReference type="GO" id="GO:0031419">
    <property type="term" value="F:cobalamin binding"/>
    <property type="evidence" value="ECO:0007669"/>
    <property type="project" value="InterPro"/>
</dbReference>
<dbReference type="InterPro" id="IPR025274">
    <property type="entry name" value="DUF4070"/>
</dbReference>
<keyword evidence="4" id="KW-0408">Iron</keyword>
<dbReference type="AlphaFoldDB" id="A0A7C3YZK0"/>
<protein>
    <submittedName>
        <fullName evidence="7">DUF4070 domain-containing protein</fullName>
    </submittedName>
</protein>
<dbReference type="CDD" id="cd01335">
    <property type="entry name" value="Radical_SAM"/>
    <property type="match status" value="1"/>
</dbReference>
<keyword evidence="2" id="KW-0949">S-adenosyl-L-methionine</keyword>
<dbReference type="InterPro" id="IPR058240">
    <property type="entry name" value="rSAM_sf"/>
</dbReference>
<evidence type="ECO:0000313" key="7">
    <source>
        <dbReference type="EMBL" id="HGF33069.1"/>
    </source>
</evidence>
<dbReference type="PANTHER" id="PTHR43409:SF3">
    <property type="entry name" value="HYPOTHETICAL METHYLTRANSFERASE"/>
    <property type="match status" value="1"/>
</dbReference>
<dbReference type="InterPro" id="IPR034530">
    <property type="entry name" value="HpnP-like"/>
</dbReference>
<dbReference type="PROSITE" id="PS51918">
    <property type="entry name" value="RADICAL_SAM"/>
    <property type="match status" value="1"/>
</dbReference>
<dbReference type="SMART" id="SM00729">
    <property type="entry name" value="Elp3"/>
    <property type="match status" value="1"/>
</dbReference>
<dbReference type="InterPro" id="IPR007197">
    <property type="entry name" value="rSAM"/>
</dbReference>
<keyword evidence="5" id="KW-0411">Iron-sulfur</keyword>
<dbReference type="InterPro" id="IPR034466">
    <property type="entry name" value="Methyltransferase_Class_B"/>
</dbReference>
<gene>
    <name evidence="7" type="ORF">ENW96_01600</name>
</gene>
<sequence>MRTLLICPEFPLSFWSFRKSSRLRGNKTVNPPLGLITVAALLPAEWELRLVDLNTGSLTEKDWQWADLVMISAMYIQKDGLLALVREAKLRGKTVVAGGPYPTSLPEVVAEAGCDLVVRGEGENTVPLLLKALRDGKTGIIENDDKPDLTTSPVPRFDLLRLSDYSAFTIQTSRGCPFDCEFCDVVNLFGRKQRYKSPQQVIAELETLYRLGARGTVFICDDNFIGSKKHAQALLQELTPWLRSRGEPFKFLTQVSVNLGQELEMIDLLTAANFDKVFIGIESPDEKVLQISHKYHNIKNPLVESLQNIQQNGLAVIGSFIIGLDGEKKGAGERICAFMEQTAIAMAMLGVLQAAPHTRLWHRLAEEGRLRQDRGDDLGTFSALNYEPDRSEIEIMQEYVDAWDYLYEPSRYLARAYRGYLAMRPARRAAPAATGNPWSKELVFGRGMTWRRIFTELKAFFQIIWWQGVGTPYRRQFWRQMIGMWRQNPTRFVEYIVTCAVGEDLFNMRKVVREKAMAIIKERQAGAPAAAQVLPGATLPGEQGEALQNPSYSGTRQY</sequence>
<reference evidence="7" key="1">
    <citation type="journal article" date="2020" name="mSystems">
        <title>Genome- and Community-Level Interaction Insights into Carbon Utilization and Element Cycling Functions of Hydrothermarchaeota in Hydrothermal Sediment.</title>
        <authorList>
            <person name="Zhou Z."/>
            <person name="Liu Y."/>
            <person name="Xu W."/>
            <person name="Pan J."/>
            <person name="Luo Z.H."/>
            <person name="Li M."/>
        </authorList>
    </citation>
    <scope>NUCLEOTIDE SEQUENCE [LARGE SCALE GENOMIC DNA]</scope>
    <source>
        <strain evidence="7">SpSt-897</strain>
    </source>
</reference>
<name>A0A7C3YZK0_9BACT</name>
<dbReference type="InterPro" id="IPR023404">
    <property type="entry name" value="rSAM_horseshoe"/>
</dbReference>
<proteinExistence type="predicted"/>
<comment type="cofactor">
    <cofactor evidence="1">
        <name>[4Fe-4S] cluster</name>
        <dbReference type="ChEBI" id="CHEBI:49883"/>
    </cofactor>
</comment>
<evidence type="ECO:0000256" key="1">
    <source>
        <dbReference type="ARBA" id="ARBA00001966"/>
    </source>
</evidence>
<accession>A0A7C3YZK0</accession>